<comment type="subcellular location">
    <subcellularLocation>
        <location evidence="1">Membrane</location>
        <topology evidence="1">Multi-pass membrane protein</topology>
    </subcellularLocation>
</comment>
<evidence type="ECO:0000256" key="2">
    <source>
        <dbReference type="ARBA" id="ARBA00022692"/>
    </source>
</evidence>
<dbReference type="GO" id="GO:0016020">
    <property type="term" value="C:membrane"/>
    <property type="evidence" value="ECO:0007669"/>
    <property type="project" value="UniProtKB-SubCell"/>
</dbReference>
<gene>
    <name evidence="7" type="ORF">DI616_09315</name>
</gene>
<evidence type="ECO:0000313" key="8">
    <source>
        <dbReference type="Proteomes" id="UP000315344"/>
    </source>
</evidence>
<feature type="transmembrane region" description="Helical" evidence="5">
    <location>
        <begin position="51"/>
        <end position="71"/>
    </location>
</feature>
<evidence type="ECO:0000313" key="7">
    <source>
        <dbReference type="EMBL" id="TKW66682.1"/>
    </source>
</evidence>
<feature type="transmembrane region" description="Helical" evidence="5">
    <location>
        <begin position="108"/>
        <end position="127"/>
    </location>
</feature>
<reference evidence="7 8" key="1">
    <citation type="journal article" date="2017" name="Nat. Commun.">
        <title>In situ click chemistry generation of cyclooxygenase-2 inhibitors.</title>
        <authorList>
            <person name="Bhardwaj A."/>
            <person name="Kaur J."/>
            <person name="Wuest M."/>
            <person name="Wuest F."/>
        </authorList>
    </citation>
    <scope>NUCLEOTIDE SEQUENCE [LARGE SCALE GENOMIC DNA]</scope>
    <source>
        <strain evidence="7">S2_012_000_R3_94</strain>
    </source>
</reference>
<organism evidence="7 8">
    <name type="scientific">Paracoccus denitrificans</name>
    <dbReference type="NCBI Taxonomy" id="266"/>
    <lineage>
        <taxon>Bacteria</taxon>
        <taxon>Pseudomonadati</taxon>
        <taxon>Pseudomonadota</taxon>
        <taxon>Alphaproteobacteria</taxon>
        <taxon>Rhodobacterales</taxon>
        <taxon>Paracoccaceae</taxon>
        <taxon>Paracoccus</taxon>
    </lineage>
</organism>
<evidence type="ECO:0000256" key="1">
    <source>
        <dbReference type="ARBA" id="ARBA00004141"/>
    </source>
</evidence>
<dbReference type="EMBL" id="VAFL01000006">
    <property type="protein sequence ID" value="TKW66682.1"/>
    <property type="molecule type" value="Genomic_DNA"/>
</dbReference>
<protein>
    <submittedName>
        <fullName evidence="7">GtrA family protein</fullName>
    </submittedName>
</protein>
<comment type="caution">
    <text evidence="7">The sequence shown here is derived from an EMBL/GenBank/DDBJ whole genome shotgun (WGS) entry which is preliminary data.</text>
</comment>
<proteinExistence type="predicted"/>
<sequence>MVTAAQQNGRDQYSTPQTLLRFLLVGLGNTAFGYAVYAVAVLAGLPAQAALVLQFVLGVLWNYSMHARLVFVVDGWGRLPAYIGAYVLIYAVNALALRLLLAQQVGPLIAQLLILPFVTVLSWFLIGRVMGFRHSPRVGE</sequence>
<feature type="transmembrane region" description="Helical" evidence="5">
    <location>
        <begin position="83"/>
        <end position="102"/>
    </location>
</feature>
<feature type="domain" description="GtrA/DPMS transmembrane" evidence="6">
    <location>
        <begin position="21"/>
        <end position="125"/>
    </location>
</feature>
<keyword evidence="3 5" id="KW-1133">Transmembrane helix</keyword>
<dbReference type="InterPro" id="IPR007267">
    <property type="entry name" value="GtrA_DPMS_TM"/>
</dbReference>
<dbReference type="AlphaFoldDB" id="A0A533IA47"/>
<evidence type="ECO:0000256" key="5">
    <source>
        <dbReference type="SAM" id="Phobius"/>
    </source>
</evidence>
<evidence type="ECO:0000256" key="3">
    <source>
        <dbReference type="ARBA" id="ARBA00022989"/>
    </source>
</evidence>
<dbReference type="Pfam" id="PF04138">
    <property type="entry name" value="GtrA_DPMS_TM"/>
    <property type="match status" value="1"/>
</dbReference>
<evidence type="ECO:0000259" key="6">
    <source>
        <dbReference type="Pfam" id="PF04138"/>
    </source>
</evidence>
<dbReference type="GO" id="GO:0000271">
    <property type="term" value="P:polysaccharide biosynthetic process"/>
    <property type="evidence" value="ECO:0007669"/>
    <property type="project" value="InterPro"/>
</dbReference>
<dbReference type="Proteomes" id="UP000315344">
    <property type="component" value="Unassembled WGS sequence"/>
</dbReference>
<evidence type="ECO:0000256" key="4">
    <source>
        <dbReference type="ARBA" id="ARBA00023136"/>
    </source>
</evidence>
<feature type="transmembrane region" description="Helical" evidence="5">
    <location>
        <begin position="20"/>
        <end position="45"/>
    </location>
</feature>
<accession>A0A533IA47</accession>
<keyword evidence="2 5" id="KW-0812">Transmembrane</keyword>
<name>A0A533IA47_PARDE</name>
<keyword evidence="4 5" id="KW-0472">Membrane</keyword>